<evidence type="ECO:0000256" key="1">
    <source>
        <dbReference type="SAM" id="Phobius"/>
    </source>
</evidence>
<protein>
    <submittedName>
        <fullName evidence="2">Uncharacterized protein</fullName>
    </submittedName>
</protein>
<evidence type="ECO:0000313" key="3">
    <source>
        <dbReference type="Proteomes" id="UP000838878"/>
    </source>
</evidence>
<keyword evidence="1" id="KW-0812">Transmembrane</keyword>
<organism evidence="2 3">
    <name type="scientific">Brenthis ino</name>
    <name type="common">lesser marbled fritillary</name>
    <dbReference type="NCBI Taxonomy" id="405034"/>
    <lineage>
        <taxon>Eukaryota</taxon>
        <taxon>Metazoa</taxon>
        <taxon>Ecdysozoa</taxon>
        <taxon>Arthropoda</taxon>
        <taxon>Hexapoda</taxon>
        <taxon>Insecta</taxon>
        <taxon>Pterygota</taxon>
        <taxon>Neoptera</taxon>
        <taxon>Endopterygota</taxon>
        <taxon>Lepidoptera</taxon>
        <taxon>Glossata</taxon>
        <taxon>Ditrysia</taxon>
        <taxon>Papilionoidea</taxon>
        <taxon>Nymphalidae</taxon>
        <taxon>Heliconiinae</taxon>
        <taxon>Argynnini</taxon>
        <taxon>Brenthis</taxon>
    </lineage>
</organism>
<feature type="transmembrane region" description="Helical" evidence="1">
    <location>
        <begin position="43"/>
        <end position="68"/>
    </location>
</feature>
<accession>A0A8J9UWZ5</accession>
<reference evidence="2" key="1">
    <citation type="submission" date="2021-12" db="EMBL/GenBank/DDBJ databases">
        <authorList>
            <person name="Martin H S."/>
        </authorList>
    </citation>
    <scope>NUCLEOTIDE SEQUENCE</scope>
</reference>
<dbReference type="Proteomes" id="UP000838878">
    <property type="component" value="Chromosome 7"/>
</dbReference>
<gene>
    <name evidence="2" type="ORF">BINO364_LOCUS13266</name>
</gene>
<evidence type="ECO:0000313" key="2">
    <source>
        <dbReference type="EMBL" id="CAH0728001.1"/>
    </source>
</evidence>
<name>A0A8J9UWZ5_9NEOP</name>
<feature type="non-terminal residue" evidence="2">
    <location>
        <position position="92"/>
    </location>
</feature>
<dbReference type="EMBL" id="OV170227">
    <property type="protein sequence ID" value="CAH0728001.1"/>
    <property type="molecule type" value="Genomic_DNA"/>
</dbReference>
<dbReference type="AlphaFoldDB" id="A0A8J9UWZ5"/>
<keyword evidence="1" id="KW-1133">Transmembrane helix</keyword>
<sequence length="92" mass="10932">MECELYKRQPLVKCFVLYMNRINLATLQTSRTNLTSNPVKNTAMLFTILLYIVYCMVYTVLLAIAGLWCFEECALTEEEEYEFIHYHRAMPY</sequence>
<keyword evidence="1" id="KW-0472">Membrane</keyword>
<keyword evidence="3" id="KW-1185">Reference proteome</keyword>
<dbReference type="OrthoDB" id="6913178at2759"/>
<proteinExistence type="predicted"/>